<gene>
    <name evidence="2" type="ORF">A8806_10257</name>
</gene>
<dbReference type="OrthoDB" id="2088165at2"/>
<feature type="transmembrane region" description="Helical" evidence="1">
    <location>
        <begin position="139"/>
        <end position="156"/>
    </location>
</feature>
<accession>A0A2Y9C9M9</accession>
<keyword evidence="3" id="KW-1185">Reference proteome</keyword>
<keyword evidence="1" id="KW-0812">Transmembrane</keyword>
<name>A0A2Y9C9M9_9FIRM</name>
<reference evidence="2 3" key="1">
    <citation type="submission" date="2018-05" db="EMBL/GenBank/DDBJ databases">
        <title>The Hungate 1000. A catalogue of reference genomes from the rumen microbiome.</title>
        <authorList>
            <person name="Kelly W."/>
        </authorList>
    </citation>
    <scope>NUCLEOTIDE SEQUENCE [LARGE SCALE GENOMIC DNA]</scope>
    <source>
        <strain evidence="2 3">NLAE-zl-C242</strain>
    </source>
</reference>
<evidence type="ECO:0000256" key="1">
    <source>
        <dbReference type="SAM" id="Phobius"/>
    </source>
</evidence>
<protein>
    <submittedName>
        <fullName evidence="2">Uncharacterized protein</fullName>
    </submittedName>
</protein>
<comment type="caution">
    <text evidence="2">The sequence shown here is derived from an EMBL/GenBank/DDBJ whole genome shotgun (WGS) entry which is preliminary data.</text>
</comment>
<evidence type="ECO:0000313" key="2">
    <source>
        <dbReference type="EMBL" id="PWJ31201.1"/>
    </source>
</evidence>
<proteinExistence type="predicted"/>
<evidence type="ECO:0000313" key="3">
    <source>
        <dbReference type="Proteomes" id="UP000245845"/>
    </source>
</evidence>
<feature type="transmembrane region" description="Helical" evidence="1">
    <location>
        <begin position="57"/>
        <end position="74"/>
    </location>
</feature>
<keyword evidence="1" id="KW-1133">Transmembrane helix</keyword>
<dbReference type="Proteomes" id="UP000245845">
    <property type="component" value="Unassembled WGS sequence"/>
</dbReference>
<feature type="transmembrane region" description="Helical" evidence="1">
    <location>
        <begin position="31"/>
        <end position="51"/>
    </location>
</feature>
<feature type="transmembrane region" description="Helical" evidence="1">
    <location>
        <begin position="168"/>
        <end position="190"/>
    </location>
</feature>
<sequence length="224" mass="26471">MEYLVLNSYINLEKNKHNWKTILKKIPRPKIVCFLIMLISACCTVAFALQGEVLLEFISFAIEIIFAVIMTVIIQKECVINSNRDIKKQNDRYDEIKEWLKSIGFEEKNQIKQLCRRCEVEIESHKEKESKREKFLDKLFDFFLIPIFVAVISWIFNMEGSMSEQIEIVTKVGIIGIVLYVLLYVALDFFSPFIDKKYIKMYEMIKDIQGVLDRKFIIENEDIV</sequence>
<organism evidence="2 3">
    <name type="scientific">Faecalicatena orotica</name>
    <dbReference type="NCBI Taxonomy" id="1544"/>
    <lineage>
        <taxon>Bacteria</taxon>
        <taxon>Bacillati</taxon>
        <taxon>Bacillota</taxon>
        <taxon>Clostridia</taxon>
        <taxon>Lachnospirales</taxon>
        <taxon>Lachnospiraceae</taxon>
        <taxon>Faecalicatena</taxon>
    </lineage>
</organism>
<dbReference type="EMBL" id="QGDL01000002">
    <property type="protein sequence ID" value="PWJ31201.1"/>
    <property type="molecule type" value="Genomic_DNA"/>
</dbReference>
<dbReference type="RefSeq" id="WP_109729925.1">
    <property type="nucleotide sequence ID" value="NZ_BAAACK010000006.1"/>
</dbReference>
<dbReference type="AlphaFoldDB" id="A0A2Y9C9M9"/>
<keyword evidence="1" id="KW-0472">Membrane</keyword>